<dbReference type="PANTHER" id="PTHR46769">
    <property type="entry name" value="POLYCYSTIC KIDNEY AND HEPATIC DISEASE 1 (AUTOSOMAL RECESSIVE)-LIKE 1"/>
    <property type="match status" value="1"/>
</dbReference>
<dbReference type="EMBL" id="BJHX01000001">
    <property type="protein sequence ID" value="GDY69038.1"/>
    <property type="molecule type" value="Genomic_DNA"/>
</dbReference>
<accession>A0A4D4MAY4</accession>
<dbReference type="InterPro" id="IPR014756">
    <property type="entry name" value="Ig_E-set"/>
</dbReference>
<feature type="domain" description="IPT/TIG" evidence="2">
    <location>
        <begin position="102"/>
        <end position="182"/>
    </location>
</feature>
<evidence type="ECO:0000313" key="4">
    <source>
        <dbReference type="EMBL" id="GDY70579.1"/>
    </source>
</evidence>
<dbReference type="EMBL" id="BJHY01000001">
    <property type="protein sequence ID" value="GDY70579.1"/>
    <property type="molecule type" value="Genomic_DNA"/>
</dbReference>
<dbReference type="GeneID" id="41537256"/>
<proteinExistence type="predicted"/>
<dbReference type="PANTHER" id="PTHR46769:SF2">
    <property type="entry name" value="FIBROCYSTIN-L ISOFORM 2 PRECURSOR-RELATED"/>
    <property type="match status" value="1"/>
</dbReference>
<reference evidence="3 6" key="2">
    <citation type="submission" date="2019-04" db="EMBL/GenBank/DDBJ databases">
        <title>Draft genome sequences of Streptomyces avermitilis NBRC 14893.</title>
        <authorList>
            <person name="Komaki H."/>
            <person name="Tamura T."/>
            <person name="Hosoyama A."/>
        </authorList>
    </citation>
    <scope>NUCLEOTIDE SEQUENCE [LARGE SCALE GENOMIC DNA]</scope>
    <source>
        <strain evidence="3 6">NBRC 14893</strain>
    </source>
</reference>
<dbReference type="AlphaFoldDB" id="A0A4D4MAY4"/>
<dbReference type="SMART" id="SM00429">
    <property type="entry name" value="IPT"/>
    <property type="match status" value="4"/>
</dbReference>
<dbReference type="STRING" id="33903.AQJ43_35865"/>
<sequence>MKDSPPAAGAVRPAAVVAAVPVLTSVVPSTGPAAGNNNVTLNGSGFSGVTAVLFGTKPALGYTVDSTTKITAVAPSGTGTVAVTVKTPGGTSNSVAYTYAAQPSLTSVSPSQGPSSGGTTVILTGTGLSAATAVTFGSTPAAGYTVNSATQITAVAPAGTGAVPITVTTPGGTTGPVYFFYVNAPTVTSVSPGQGPASGGTTVILTGADLSAATAVTFGSTPATGYTVNSPSQITAVAPAGTGSVAVTVTGPGGVSNSVIYTYVASPVLSSLVPVLGPTGAGAGVTLTGSGLTTTTAVRFGAVSAAFTVLSDTTVAAYAPAGVPGPVLVNVTTAGGTSNSLTYTRVAPPVI</sequence>
<feature type="domain" description="IPT/TIG" evidence="2">
    <location>
        <begin position="20"/>
        <end position="100"/>
    </location>
</feature>
<gene>
    <name evidence="3" type="ORF">SAV14893_084310</name>
    <name evidence="4" type="ORF">SAV31267_000640</name>
</gene>
<evidence type="ECO:0000313" key="3">
    <source>
        <dbReference type="EMBL" id="GDY69038.1"/>
    </source>
</evidence>
<evidence type="ECO:0000313" key="5">
    <source>
        <dbReference type="Proteomes" id="UP000299211"/>
    </source>
</evidence>
<feature type="domain" description="IPT/TIG" evidence="2">
    <location>
        <begin position="184"/>
        <end position="264"/>
    </location>
</feature>
<organism evidence="3 6">
    <name type="scientific">Streptomyces avermitilis</name>
    <dbReference type="NCBI Taxonomy" id="33903"/>
    <lineage>
        <taxon>Bacteria</taxon>
        <taxon>Bacillati</taxon>
        <taxon>Actinomycetota</taxon>
        <taxon>Actinomycetes</taxon>
        <taxon>Kitasatosporales</taxon>
        <taxon>Streptomycetaceae</taxon>
        <taxon>Streptomyces</taxon>
    </lineage>
</organism>
<dbReference type="RefSeq" id="WP_010981493.1">
    <property type="nucleotide sequence ID" value="NZ_BAABTN010000073.1"/>
</dbReference>
<dbReference type="Proteomes" id="UP000302139">
    <property type="component" value="Unassembled WGS sequence"/>
</dbReference>
<reference evidence="4 5" key="1">
    <citation type="submission" date="2019-04" db="EMBL/GenBank/DDBJ databases">
        <title>Draft genome sequences of Streptomyces avermitilis ATCC 31267.</title>
        <authorList>
            <person name="Komaki H."/>
            <person name="Tamura T."/>
            <person name="Hosoyama A."/>
        </authorList>
    </citation>
    <scope>NUCLEOTIDE SEQUENCE [LARGE SCALE GENOMIC DNA]</scope>
    <source>
        <strain evidence="4 5">ATCC 31267</strain>
    </source>
</reference>
<dbReference type="InterPro" id="IPR002909">
    <property type="entry name" value="IPT_dom"/>
</dbReference>
<comment type="caution">
    <text evidence="3">The sequence shown here is derived from an EMBL/GenBank/DDBJ whole genome shotgun (WGS) entry which is preliminary data.</text>
</comment>
<dbReference type="InterPro" id="IPR052387">
    <property type="entry name" value="Fibrocystin"/>
</dbReference>
<dbReference type="Proteomes" id="UP000299211">
    <property type="component" value="Unassembled WGS sequence"/>
</dbReference>
<protein>
    <recommendedName>
        <fullName evidence="2">IPT/TIG domain-containing protein</fullName>
    </recommendedName>
</protein>
<dbReference type="GO" id="GO:0005975">
    <property type="term" value="P:carbohydrate metabolic process"/>
    <property type="evidence" value="ECO:0007669"/>
    <property type="project" value="UniProtKB-ARBA"/>
</dbReference>
<evidence type="ECO:0000259" key="2">
    <source>
        <dbReference type="SMART" id="SM00429"/>
    </source>
</evidence>
<evidence type="ECO:0000256" key="1">
    <source>
        <dbReference type="ARBA" id="ARBA00022729"/>
    </source>
</evidence>
<evidence type="ECO:0000313" key="6">
    <source>
        <dbReference type="Proteomes" id="UP000302139"/>
    </source>
</evidence>
<dbReference type="InterPro" id="IPR013783">
    <property type="entry name" value="Ig-like_fold"/>
</dbReference>
<keyword evidence="1" id="KW-0732">Signal</keyword>
<dbReference type="Pfam" id="PF01833">
    <property type="entry name" value="TIG"/>
    <property type="match status" value="4"/>
</dbReference>
<name>A0A4D4MAY4_STRAX</name>
<dbReference type="OMA" id="IYTYVAS"/>
<dbReference type="Gene3D" id="2.60.40.10">
    <property type="entry name" value="Immunoglobulins"/>
    <property type="match status" value="4"/>
</dbReference>
<dbReference type="CDD" id="cd00102">
    <property type="entry name" value="IPT"/>
    <property type="match status" value="1"/>
</dbReference>
<dbReference type="SUPFAM" id="SSF81296">
    <property type="entry name" value="E set domains"/>
    <property type="match status" value="4"/>
</dbReference>
<feature type="domain" description="IPT/TIG" evidence="2">
    <location>
        <begin position="266"/>
        <end position="344"/>
    </location>
</feature>